<sequence length="307" mass="35047">MESPGEIEQLRHQCQCLERRNETHRLENTLLLNQYTANKQAFAECSRMQIHENALLKNEIQMQKMQIQSLQESKRALEMELAATKQAKDAQEKNTKMANEFLQSLSSCGQAKLELMYANEVAKVQSLTMQLERAQIQSAKAANGLAKLKAKTTRDLERIYKLVESADVFEMLRLWIECDELKLDYYEHGEHMVLEEIQKLTSKIAMAQEELKIAILIARGAWLDLKTRLLDELLCQDAAQANSDCVSNSILPLAQLVLQRLDWVFSAYPLSNKELVDQPELLSEVLARAKAPVWFCRANAAQALEPL</sequence>
<dbReference type="AlphaFoldDB" id="A0AAD9UQX2"/>
<dbReference type="RefSeq" id="XP_067805227.1">
    <property type="nucleotide sequence ID" value="XM_067946436.1"/>
</dbReference>
<dbReference type="GeneID" id="94335695"/>
<evidence type="ECO:0000313" key="2">
    <source>
        <dbReference type="EMBL" id="KAK2198385.1"/>
    </source>
</evidence>
<proteinExistence type="predicted"/>
<reference evidence="2" key="1">
    <citation type="journal article" date="2023" name="Nat. Microbiol.">
        <title>Babesia duncani multi-omics identifies virulence factors and drug targets.</title>
        <authorList>
            <person name="Singh P."/>
            <person name="Lonardi S."/>
            <person name="Liang Q."/>
            <person name="Vydyam P."/>
            <person name="Khabirova E."/>
            <person name="Fang T."/>
            <person name="Gihaz S."/>
            <person name="Thekkiniath J."/>
            <person name="Munshi M."/>
            <person name="Abel S."/>
            <person name="Ciampossin L."/>
            <person name="Batugedara G."/>
            <person name="Gupta M."/>
            <person name="Lu X.M."/>
            <person name="Lenz T."/>
            <person name="Chakravarty S."/>
            <person name="Cornillot E."/>
            <person name="Hu Y."/>
            <person name="Ma W."/>
            <person name="Gonzalez L.M."/>
            <person name="Sanchez S."/>
            <person name="Estrada K."/>
            <person name="Sanchez-Flores A."/>
            <person name="Montero E."/>
            <person name="Harb O.S."/>
            <person name="Le Roch K.G."/>
            <person name="Mamoun C.B."/>
        </authorList>
    </citation>
    <scope>NUCLEOTIDE SEQUENCE</scope>
    <source>
        <strain evidence="2">WA1</strain>
    </source>
</reference>
<keyword evidence="3" id="KW-1185">Reference proteome</keyword>
<evidence type="ECO:0000256" key="1">
    <source>
        <dbReference type="SAM" id="Coils"/>
    </source>
</evidence>
<comment type="caution">
    <text evidence="2">The sequence shown here is derived from an EMBL/GenBank/DDBJ whole genome shotgun (WGS) entry which is preliminary data.</text>
</comment>
<evidence type="ECO:0000313" key="3">
    <source>
        <dbReference type="Proteomes" id="UP001214638"/>
    </source>
</evidence>
<dbReference type="Proteomes" id="UP001214638">
    <property type="component" value="Unassembled WGS sequence"/>
</dbReference>
<dbReference type="KEGG" id="bdw:94335695"/>
<keyword evidence="1" id="KW-0175">Coiled coil</keyword>
<gene>
    <name evidence="2" type="ORF">BdWA1_001397</name>
</gene>
<name>A0AAD9UQX2_9APIC</name>
<protein>
    <submittedName>
        <fullName evidence="2">Uncharacterized protein</fullName>
    </submittedName>
</protein>
<accession>A0AAD9UQX2</accession>
<organism evidence="2 3">
    <name type="scientific">Babesia duncani</name>
    <dbReference type="NCBI Taxonomy" id="323732"/>
    <lineage>
        <taxon>Eukaryota</taxon>
        <taxon>Sar</taxon>
        <taxon>Alveolata</taxon>
        <taxon>Apicomplexa</taxon>
        <taxon>Aconoidasida</taxon>
        <taxon>Piroplasmida</taxon>
        <taxon>Babesiidae</taxon>
        <taxon>Babesia</taxon>
    </lineage>
</organism>
<feature type="coiled-coil region" evidence="1">
    <location>
        <begin position="53"/>
        <end position="151"/>
    </location>
</feature>
<dbReference type="EMBL" id="JALLKP010000001">
    <property type="protein sequence ID" value="KAK2198385.1"/>
    <property type="molecule type" value="Genomic_DNA"/>
</dbReference>